<organism evidence="2 3">
    <name type="scientific">Chthoniobacter flavus Ellin428</name>
    <dbReference type="NCBI Taxonomy" id="497964"/>
    <lineage>
        <taxon>Bacteria</taxon>
        <taxon>Pseudomonadati</taxon>
        <taxon>Verrucomicrobiota</taxon>
        <taxon>Spartobacteria</taxon>
        <taxon>Chthoniobacterales</taxon>
        <taxon>Chthoniobacteraceae</taxon>
        <taxon>Chthoniobacter</taxon>
    </lineage>
</organism>
<name>B4CY39_9BACT</name>
<reference evidence="2 3" key="1">
    <citation type="journal article" date="2011" name="J. Bacteriol.">
        <title>Genome sequence of Chthoniobacter flavus Ellin428, an aerobic heterotrophic soil bacterium.</title>
        <authorList>
            <person name="Kant R."/>
            <person name="van Passel M.W."/>
            <person name="Palva A."/>
            <person name="Lucas S."/>
            <person name="Lapidus A."/>
            <person name="Glavina Del Rio T."/>
            <person name="Dalin E."/>
            <person name="Tice H."/>
            <person name="Bruce D."/>
            <person name="Goodwin L."/>
            <person name="Pitluck S."/>
            <person name="Larimer F.W."/>
            <person name="Land M.L."/>
            <person name="Hauser L."/>
            <person name="Sangwan P."/>
            <person name="de Vos W.M."/>
            <person name="Janssen P.H."/>
            <person name="Smidt H."/>
        </authorList>
    </citation>
    <scope>NUCLEOTIDE SEQUENCE [LARGE SCALE GENOMIC DNA]</scope>
    <source>
        <strain evidence="2 3">Ellin428</strain>
    </source>
</reference>
<dbReference type="STRING" id="497964.CfE428DRAFT_1480"/>
<dbReference type="InterPro" id="IPR002822">
    <property type="entry name" value="Ni_insertion"/>
</dbReference>
<dbReference type="Pfam" id="PF01969">
    <property type="entry name" value="Ni_insertion"/>
    <property type="match status" value="1"/>
</dbReference>
<dbReference type="PANTHER" id="PTHR36566:SF1">
    <property type="entry name" value="PYRIDINIUM-3,5-BISTHIOCARBOXYLIC ACID MONONUCLEOTIDE NICKEL INSERTION PROTEIN"/>
    <property type="match status" value="1"/>
</dbReference>
<keyword evidence="3" id="KW-1185">Reference proteome</keyword>
<dbReference type="AlphaFoldDB" id="B4CY39"/>
<dbReference type="InParanoid" id="B4CY39"/>
<evidence type="ECO:0000313" key="2">
    <source>
        <dbReference type="EMBL" id="EDY21187.1"/>
    </source>
</evidence>
<dbReference type="EMBL" id="ABVL01000003">
    <property type="protein sequence ID" value="EDY21187.1"/>
    <property type="molecule type" value="Genomic_DNA"/>
</dbReference>
<evidence type="ECO:0008006" key="4">
    <source>
        <dbReference type="Google" id="ProtNLM"/>
    </source>
</evidence>
<protein>
    <recommendedName>
        <fullName evidence="4">LarC family nickel insertion protein</fullName>
    </recommendedName>
</protein>
<comment type="caution">
    <text evidence="2">The sequence shown here is derived from an EMBL/GenBank/DDBJ whole genome shotgun (WGS) entry which is preliminary data.</text>
</comment>
<dbReference type="eggNOG" id="COG1641">
    <property type="taxonomic scope" value="Bacteria"/>
</dbReference>
<keyword evidence="1" id="KW-0533">Nickel</keyword>
<dbReference type="Gene3D" id="3.10.20.300">
    <property type="entry name" value="mk0293 like domain"/>
    <property type="match status" value="1"/>
</dbReference>
<dbReference type="PANTHER" id="PTHR36566">
    <property type="entry name" value="NICKEL INSERTION PROTEIN-RELATED"/>
    <property type="match status" value="1"/>
</dbReference>
<sequence>MSGGYETDTVTRLDTNLDDSSPEILGATMDKLLAAGALDVWFTPIHMKKNRPAVMLSVLCEVGHVEPMADIIFRETSAFGLRTEQIVRLKLERRFEKVQTEFGEVIVKLGLKNGEVVQAAPEFESCRAVSEKSGQPLRAIYEAATRSWHRK</sequence>
<dbReference type="Proteomes" id="UP000005824">
    <property type="component" value="Unassembled WGS sequence"/>
</dbReference>
<dbReference type="Gene3D" id="3.30.70.1380">
    <property type="entry name" value="Transcriptional regulatory protein pf0864 domain like"/>
    <property type="match status" value="1"/>
</dbReference>
<gene>
    <name evidence="2" type="ORF">CfE428DRAFT_1480</name>
</gene>
<evidence type="ECO:0000313" key="3">
    <source>
        <dbReference type="Proteomes" id="UP000005824"/>
    </source>
</evidence>
<evidence type="ECO:0000256" key="1">
    <source>
        <dbReference type="ARBA" id="ARBA00022596"/>
    </source>
</evidence>
<proteinExistence type="predicted"/>
<accession>B4CY39</accession>